<evidence type="ECO:0000256" key="5">
    <source>
        <dbReference type="ARBA" id="ARBA00022448"/>
    </source>
</evidence>
<comment type="caution">
    <text evidence="16">The sequence shown here is derived from an EMBL/GenBank/DDBJ whole genome shotgun (WGS) entry which is preliminary data.</text>
</comment>
<dbReference type="SUPFAM" id="SSF103473">
    <property type="entry name" value="MFS general substrate transporter"/>
    <property type="match status" value="1"/>
</dbReference>
<dbReference type="GO" id="GO:0015293">
    <property type="term" value="F:symporter activity"/>
    <property type="evidence" value="ECO:0007669"/>
    <property type="project" value="UniProtKB-KW"/>
</dbReference>
<dbReference type="Gene3D" id="1.20.1250.20">
    <property type="entry name" value="MFS general substrate transporter like domains"/>
    <property type="match status" value="2"/>
</dbReference>
<feature type="transmembrane region" description="Helical" evidence="14">
    <location>
        <begin position="167"/>
        <end position="190"/>
    </location>
</feature>
<feature type="transmembrane region" description="Helical" evidence="14">
    <location>
        <begin position="488"/>
        <end position="507"/>
    </location>
</feature>
<evidence type="ECO:0000256" key="9">
    <source>
        <dbReference type="ARBA" id="ARBA00022847"/>
    </source>
</evidence>
<dbReference type="Pfam" id="PF07690">
    <property type="entry name" value="MFS_1"/>
    <property type="match status" value="1"/>
</dbReference>
<keyword evidence="11" id="KW-0342">GTP-binding</keyword>
<dbReference type="Gene3D" id="3.40.50.300">
    <property type="entry name" value="P-loop containing nucleotide triphosphate hydrolases"/>
    <property type="match status" value="1"/>
</dbReference>
<comment type="subcellular location">
    <subcellularLocation>
        <location evidence="2">Endoplasmic reticulum membrane</location>
        <topology evidence="2">Single-pass membrane protein</topology>
    </subcellularLocation>
    <subcellularLocation>
        <location evidence="1">Membrane</location>
        <topology evidence="1">Multi-pass membrane protein</topology>
    </subcellularLocation>
</comment>
<dbReference type="GO" id="GO:0005525">
    <property type="term" value="F:GTP binding"/>
    <property type="evidence" value="ECO:0007669"/>
    <property type="project" value="UniProtKB-KW"/>
</dbReference>
<dbReference type="FunFam" id="1.20.1250.20:FF:000003">
    <property type="entry name" value="Solute carrier family 17 member 3"/>
    <property type="match status" value="1"/>
</dbReference>
<evidence type="ECO:0000256" key="3">
    <source>
        <dbReference type="ARBA" id="ARBA00005619"/>
    </source>
</evidence>
<sequence length="826" mass="91676">MVQQTSIPSNPVEQNEIDENETINEKLRLVPHDDEDQGCWGTRHTLVLLGFLGFANVYAMRVNLSVTIVAMVNQSAIPHINQTAVDICPETPGNGQSGIVKDGEFAWDEYKQGIILGSFFWGYVLTQIPGGRLAELFGGRKLLGYGILSTSIFTLLTPFAARASDTLLIFCRVLMGLGEGVTFPAMYAMLAEWAPPWERSKMAAFVFTGAQFGTVITLPLSGILCEHGFDGGWPTVFYVFGTLGIVWFAVWMPLTADSPSRHHKISKEEKDYICSSLRDSIKRKSAPVPWRCMFRSKACWAVGAANVGHAWGFYTLLTELPSYMDNILHFNMKQNSFVSALPYLAMWLFSLLCSTIADLLISNQIFRVITVRKIFNSIGNDMQLHVQVLFRLISTFATTGQYGPALALIGAGFIGCNTIAAVILLTLAVGLSGASYSAFQVNFVEIAPPYAGTLFGVTNAVANLCGFMAPYAVGVLVKGNQTLGQWRLVFLIAAGVYFVSNTIFLMFASSKVQPWAECEDLGTEEPINSGEDEEESDFLSRPFPYIQPDSFRWNTSQEKKTILFQGRLRIGHNNLLKMSKKDETLRSVLDSEEKISQWGTIVVALIVGLVTLAIFLILWRRGRVSRRGICLVGLCESGKTLIFSQLIYKKAIDSFTSMKENVGVLEIDNKGALKLVDIPGHERVRQRFFDTYKGIARGIVFVLDSFSLNKDIRDVAEYLYTILSDPVVLSNRPQVLILCNKQDHALAKGPQIIQSILEKEMNVLRNTQTNQLEAISEGGNNKSCYLGIEGKNFEFADLHPVRVEFAASSAQTEDLEKLKKWLQTVA</sequence>
<dbReference type="Proteomes" id="UP000789390">
    <property type="component" value="Unassembled WGS sequence"/>
</dbReference>
<evidence type="ECO:0000256" key="1">
    <source>
        <dbReference type="ARBA" id="ARBA00004141"/>
    </source>
</evidence>
<dbReference type="FunFam" id="1.20.1250.20:FF:000532">
    <property type="entry name" value="SLC (SoLute Carrier) homolog"/>
    <property type="match status" value="1"/>
</dbReference>
<organism evidence="16 17">
    <name type="scientific">Daphnia galeata</name>
    <dbReference type="NCBI Taxonomy" id="27404"/>
    <lineage>
        <taxon>Eukaryota</taxon>
        <taxon>Metazoa</taxon>
        <taxon>Ecdysozoa</taxon>
        <taxon>Arthropoda</taxon>
        <taxon>Crustacea</taxon>
        <taxon>Branchiopoda</taxon>
        <taxon>Diplostraca</taxon>
        <taxon>Cladocera</taxon>
        <taxon>Anomopoda</taxon>
        <taxon>Daphniidae</taxon>
        <taxon>Daphnia</taxon>
    </lineage>
</organism>
<feature type="transmembrane region" description="Helical" evidence="14">
    <location>
        <begin position="298"/>
        <end position="317"/>
    </location>
</feature>
<dbReference type="EMBL" id="CAKKLH010000314">
    <property type="protein sequence ID" value="CAH0111458.1"/>
    <property type="molecule type" value="Genomic_DNA"/>
</dbReference>
<evidence type="ECO:0000259" key="15">
    <source>
        <dbReference type="PROSITE" id="PS50850"/>
    </source>
</evidence>
<feature type="transmembrane region" description="Helical" evidence="14">
    <location>
        <begin position="236"/>
        <end position="254"/>
    </location>
</feature>
<dbReference type="PANTHER" id="PTHR11662">
    <property type="entry name" value="SOLUTE CARRIER FAMILY 17"/>
    <property type="match status" value="1"/>
</dbReference>
<evidence type="ECO:0000313" key="17">
    <source>
        <dbReference type="Proteomes" id="UP000789390"/>
    </source>
</evidence>
<dbReference type="InterPro" id="IPR011701">
    <property type="entry name" value="MFS"/>
</dbReference>
<keyword evidence="13" id="KW-0675">Receptor</keyword>
<evidence type="ECO:0000256" key="13">
    <source>
        <dbReference type="ARBA" id="ARBA00023170"/>
    </source>
</evidence>
<comment type="similarity">
    <text evidence="3">Belongs to the SRP receptor beta subunit family.</text>
</comment>
<evidence type="ECO:0000256" key="6">
    <source>
        <dbReference type="ARBA" id="ARBA00022692"/>
    </source>
</evidence>
<name>A0A8J2WU12_9CRUS</name>
<keyword evidence="7" id="KW-0547">Nucleotide-binding</keyword>
<keyword evidence="8" id="KW-0256">Endoplasmic reticulum</keyword>
<evidence type="ECO:0000256" key="2">
    <source>
        <dbReference type="ARBA" id="ARBA00004389"/>
    </source>
</evidence>
<feature type="transmembrane region" description="Helical" evidence="14">
    <location>
        <begin position="337"/>
        <end position="361"/>
    </location>
</feature>
<accession>A0A8J2WU12</accession>
<evidence type="ECO:0000256" key="4">
    <source>
        <dbReference type="ARBA" id="ARBA00020256"/>
    </source>
</evidence>
<dbReference type="GO" id="GO:0006820">
    <property type="term" value="P:monoatomic anion transport"/>
    <property type="evidence" value="ECO:0007669"/>
    <property type="project" value="TreeGrafter"/>
</dbReference>
<dbReference type="GO" id="GO:0005789">
    <property type="term" value="C:endoplasmic reticulum membrane"/>
    <property type="evidence" value="ECO:0007669"/>
    <property type="project" value="UniProtKB-SubCell"/>
</dbReference>
<feature type="transmembrane region" description="Helical" evidence="14">
    <location>
        <begin position="202"/>
        <end position="224"/>
    </location>
</feature>
<keyword evidence="6 14" id="KW-0812">Transmembrane</keyword>
<proteinExistence type="inferred from homology"/>
<dbReference type="PANTHER" id="PTHR11662:SF399">
    <property type="entry name" value="FI19708P1-RELATED"/>
    <property type="match status" value="1"/>
</dbReference>
<keyword evidence="9" id="KW-0769">Symport</keyword>
<evidence type="ECO:0000256" key="12">
    <source>
        <dbReference type="ARBA" id="ARBA00023136"/>
    </source>
</evidence>
<evidence type="ECO:0000256" key="7">
    <source>
        <dbReference type="ARBA" id="ARBA00022741"/>
    </source>
</evidence>
<dbReference type="InterPro" id="IPR020846">
    <property type="entry name" value="MFS_dom"/>
</dbReference>
<evidence type="ECO:0000256" key="11">
    <source>
        <dbReference type="ARBA" id="ARBA00023134"/>
    </source>
</evidence>
<dbReference type="InterPro" id="IPR050382">
    <property type="entry name" value="MFS_Na/Anion_cotransporter"/>
</dbReference>
<keyword evidence="17" id="KW-1185">Reference proteome</keyword>
<keyword evidence="10 14" id="KW-1133">Transmembrane helix</keyword>
<keyword evidence="5" id="KW-0813">Transport</keyword>
<dbReference type="InterPro" id="IPR027417">
    <property type="entry name" value="P-loop_NTPase"/>
</dbReference>
<reference evidence="16" key="1">
    <citation type="submission" date="2021-11" db="EMBL/GenBank/DDBJ databases">
        <authorList>
            <person name="Schell T."/>
        </authorList>
    </citation>
    <scope>NUCLEOTIDE SEQUENCE</scope>
    <source>
        <strain evidence="16">M5</strain>
    </source>
</reference>
<feature type="transmembrane region" description="Helical" evidence="14">
    <location>
        <begin position="450"/>
        <end position="476"/>
    </location>
</feature>
<dbReference type="PROSITE" id="PS50850">
    <property type="entry name" value="MFS"/>
    <property type="match status" value="1"/>
</dbReference>
<evidence type="ECO:0000256" key="8">
    <source>
        <dbReference type="ARBA" id="ARBA00022824"/>
    </source>
</evidence>
<dbReference type="OrthoDB" id="2985014at2759"/>
<dbReference type="InterPro" id="IPR036259">
    <property type="entry name" value="MFS_trans_sf"/>
</dbReference>
<dbReference type="Pfam" id="PF09439">
    <property type="entry name" value="SRPRB"/>
    <property type="match status" value="1"/>
</dbReference>
<keyword evidence="12 14" id="KW-0472">Membrane</keyword>
<dbReference type="AlphaFoldDB" id="A0A8J2WU12"/>
<gene>
    <name evidence="16" type="ORF">DGAL_LOCUS15104</name>
</gene>
<feature type="transmembrane region" description="Helical" evidence="14">
    <location>
        <begin position="405"/>
        <end position="430"/>
    </location>
</feature>
<protein>
    <recommendedName>
        <fullName evidence="4">Signal recognition particle receptor subunit beta</fullName>
    </recommendedName>
</protein>
<dbReference type="SUPFAM" id="SSF52540">
    <property type="entry name" value="P-loop containing nucleoside triphosphate hydrolases"/>
    <property type="match status" value="1"/>
</dbReference>
<evidence type="ECO:0000313" key="16">
    <source>
        <dbReference type="EMBL" id="CAH0111458.1"/>
    </source>
</evidence>
<evidence type="ECO:0000256" key="14">
    <source>
        <dbReference type="SAM" id="Phobius"/>
    </source>
</evidence>
<feature type="domain" description="Major facilitator superfamily (MFS) profile" evidence="15">
    <location>
        <begin position="45"/>
        <end position="512"/>
    </location>
</feature>
<dbReference type="CDD" id="cd17318">
    <property type="entry name" value="MFS_SLC17"/>
    <property type="match status" value="1"/>
</dbReference>
<feature type="transmembrane region" description="Helical" evidence="14">
    <location>
        <begin position="595"/>
        <end position="619"/>
    </location>
</feature>
<dbReference type="CDD" id="cd04105">
    <property type="entry name" value="SR_beta"/>
    <property type="match status" value="1"/>
</dbReference>
<feature type="transmembrane region" description="Helical" evidence="14">
    <location>
        <begin position="142"/>
        <end position="161"/>
    </location>
</feature>
<dbReference type="InterPro" id="IPR019009">
    <property type="entry name" value="SRP_receptor_beta_su"/>
</dbReference>
<evidence type="ECO:0000256" key="10">
    <source>
        <dbReference type="ARBA" id="ARBA00022989"/>
    </source>
</evidence>